<dbReference type="AlphaFoldDB" id="A0AAD9VF38"/>
<reference evidence="3" key="2">
    <citation type="journal article" date="2023" name="Science">
        <title>Genomic signatures of disease resistance in endangered staghorn corals.</title>
        <authorList>
            <person name="Vollmer S.V."/>
            <person name="Selwyn J.D."/>
            <person name="Despard B.A."/>
            <person name="Roesel C.L."/>
        </authorList>
    </citation>
    <scope>NUCLEOTIDE SEQUENCE</scope>
    <source>
        <strain evidence="3">K2</strain>
    </source>
</reference>
<name>A0AAD9VF38_ACRCE</name>
<dbReference type="Gene3D" id="3.30.420.40">
    <property type="match status" value="2"/>
</dbReference>
<dbReference type="InterPro" id="IPR004001">
    <property type="entry name" value="Actin_CS"/>
</dbReference>
<dbReference type="InterPro" id="IPR043129">
    <property type="entry name" value="ATPase_NBD"/>
</dbReference>
<dbReference type="InterPro" id="IPR004000">
    <property type="entry name" value="Actin"/>
</dbReference>
<comment type="similarity">
    <text evidence="1 2">Belongs to the actin family.</text>
</comment>
<comment type="caution">
    <text evidence="3">The sequence shown here is derived from an EMBL/GenBank/DDBJ whole genome shotgun (WGS) entry which is preliminary data.</text>
</comment>
<evidence type="ECO:0000313" key="3">
    <source>
        <dbReference type="EMBL" id="KAK2571580.1"/>
    </source>
</evidence>
<reference evidence="3" key="1">
    <citation type="journal article" date="2023" name="G3 (Bethesda)">
        <title>Whole genome assembly and annotation of the endangered Caribbean coral Acropora cervicornis.</title>
        <authorList>
            <person name="Selwyn J.D."/>
            <person name="Vollmer S.V."/>
        </authorList>
    </citation>
    <scope>NUCLEOTIDE SEQUENCE</scope>
    <source>
        <strain evidence="3">K2</strain>
    </source>
</reference>
<accession>A0AAD9VF38</accession>
<dbReference type="PROSITE" id="PS01132">
    <property type="entry name" value="ACTINS_ACT_LIKE"/>
    <property type="match status" value="1"/>
</dbReference>
<dbReference type="InterPro" id="IPR020902">
    <property type="entry name" value="Actin/actin-like_CS"/>
</dbReference>
<proteinExistence type="inferred from homology"/>
<gene>
    <name evidence="3" type="ORF">P5673_002940</name>
</gene>
<evidence type="ECO:0000256" key="1">
    <source>
        <dbReference type="ARBA" id="ARBA00006752"/>
    </source>
</evidence>
<sequence length="375" mass="41060">MSSTKPPIVIDNGSYSIKSGFAKEGEPYSVIPTMLGQTKEANRQEVLDRPAPYIGEEADEKKCELDITYPVKNSVITDFHSMEEIWSYIFGTKLQVKPEEHPVLLTEAPFNPIANREKTTQVIFETFDSPAMYLALAPVLSLYASGRKSGVTLDSGHGSTNSVPIHEGFAVVKNILRVDLGGEYLTDYLKTSLVEKDDSLAVLSREVVRDIKESLCYVSLDFEKAISTATSSPKLDKSYTLPDGRVITIGGAECIRCPENLFHPSSAKTGLTGIHQLVYSSVSQCDEGIQQELLANIVLAGGNTMFEGISQRIQKEVAGLAPSTIKTKVIAPPERKYSAWIGGSILASLPQFQSMWITKKDYDEAGPAIVQRKCV</sequence>
<dbReference type="PROSITE" id="PS00432">
    <property type="entry name" value="ACTINS_2"/>
    <property type="match status" value="1"/>
</dbReference>
<evidence type="ECO:0000313" key="4">
    <source>
        <dbReference type="Proteomes" id="UP001249851"/>
    </source>
</evidence>
<dbReference type="FunFam" id="3.30.420.40:FF:000058">
    <property type="entry name" value="Putative actin-related protein 5"/>
    <property type="match status" value="1"/>
</dbReference>
<dbReference type="FunFam" id="3.30.420.40:FF:000050">
    <property type="entry name" value="Actin, alpha skeletal muscle"/>
    <property type="match status" value="1"/>
</dbReference>
<dbReference type="SUPFAM" id="SSF53067">
    <property type="entry name" value="Actin-like ATPase domain"/>
    <property type="match status" value="2"/>
</dbReference>
<dbReference type="PANTHER" id="PTHR11937">
    <property type="entry name" value="ACTIN"/>
    <property type="match status" value="1"/>
</dbReference>
<dbReference type="Proteomes" id="UP001249851">
    <property type="component" value="Unassembled WGS sequence"/>
</dbReference>
<evidence type="ECO:0000256" key="2">
    <source>
        <dbReference type="RuleBase" id="RU000487"/>
    </source>
</evidence>
<dbReference type="Gene3D" id="3.90.640.10">
    <property type="entry name" value="Actin, Chain A, domain 4"/>
    <property type="match status" value="1"/>
</dbReference>
<protein>
    <submittedName>
        <fullName evidence="3">Actin</fullName>
    </submittedName>
</protein>
<dbReference type="EMBL" id="JARQWQ010000005">
    <property type="protein sequence ID" value="KAK2571580.1"/>
    <property type="molecule type" value="Genomic_DNA"/>
</dbReference>
<dbReference type="Pfam" id="PF00022">
    <property type="entry name" value="Actin"/>
    <property type="match status" value="1"/>
</dbReference>
<dbReference type="SMART" id="SM00268">
    <property type="entry name" value="ACTIN"/>
    <property type="match status" value="1"/>
</dbReference>
<keyword evidence="4" id="KW-1185">Reference proteome</keyword>
<dbReference type="PRINTS" id="PR00190">
    <property type="entry name" value="ACTIN"/>
</dbReference>
<organism evidence="3 4">
    <name type="scientific">Acropora cervicornis</name>
    <name type="common">Staghorn coral</name>
    <dbReference type="NCBI Taxonomy" id="6130"/>
    <lineage>
        <taxon>Eukaryota</taxon>
        <taxon>Metazoa</taxon>
        <taxon>Cnidaria</taxon>
        <taxon>Anthozoa</taxon>
        <taxon>Hexacorallia</taxon>
        <taxon>Scleractinia</taxon>
        <taxon>Astrocoeniina</taxon>
        <taxon>Acroporidae</taxon>
        <taxon>Acropora</taxon>
    </lineage>
</organism>